<evidence type="ECO:0000256" key="3">
    <source>
        <dbReference type="ARBA" id="ARBA00022670"/>
    </source>
</evidence>
<protein>
    <submittedName>
        <fullName evidence="11">Endothelin-converting enzyme</fullName>
    </submittedName>
</protein>
<keyword evidence="3" id="KW-0645">Protease</keyword>
<comment type="caution">
    <text evidence="11">The sequence shown here is derived from an EMBL/GenBank/DDBJ whole genome shotgun (WGS) entry which is preliminary data.</text>
</comment>
<dbReference type="InterPro" id="IPR042089">
    <property type="entry name" value="Peptidase_M13_dom_2"/>
</dbReference>
<evidence type="ECO:0000259" key="9">
    <source>
        <dbReference type="Pfam" id="PF01431"/>
    </source>
</evidence>
<gene>
    <name evidence="11" type="ORF">BDD14_0864</name>
</gene>
<evidence type="ECO:0000256" key="1">
    <source>
        <dbReference type="ARBA" id="ARBA00001947"/>
    </source>
</evidence>
<sequence length="684" mass="76303">MRNLITSVCACFLLAPAALAQQGNPAQPAPLAAMPYSPSLDLASVDRGVDPCADFYKFSCGGWMKNNPIPADQARWDVYSKLANENQQFLWGILEADAKAEARTPTQQKVGDYFAACMDTATIDKLGAAPVRPTLDAIDPIRDRKALIAYLGPLNRHVPGTFFFDAGSTQDPGDSSSVIAEISAGGLSLPDRDYYLKTDPKSEEIRKAYLVYVQRILTLSGEPAAKARKDAATILGIETELARASLTRVERRDPYKQYHKMTVAQLEAQSPVVRWPDYLRAQGLENITTLNVAQPAFQKAVDHVLTEESIDNLKAYLRFHVVTTAAPSLSAPFEQAAFDFYSRQLRGVQQLPPRWKRCVRQVDHGLGEALGQEFVARTFSPQTKQKTLLMADQIEQAMQSEIDHLDWMSPATKREATRKLHTIRNKIGYPDKWRDYSKLEIKRGDYFGNVLRVADFETARNFAKVGKPVDRDEWQMSPPTVNAYYDSQMNDVNFPAGVLQPPLYDPKMDDAPNYGDTGSTIGHELTHGFDDEGRQFDAEGNLKDWWTQTDAKNFEDRINCLRDQFANYVVVDDIHINSKLTSGEDVADLGGTLIAYMAWQKATEAQRLAPVDGFTPDQRFFIGFAQWACENTREANSRLQAATDPHSPGFARINGIVTNMPEFATAFGCKAGQPMVKAKACKVW</sequence>
<evidence type="ECO:0000256" key="4">
    <source>
        <dbReference type="ARBA" id="ARBA00022723"/>
    </source>
</evidence>
<accession>A0A4Q7YRK6</accession>
<evidence type="ECO:0000259" key="10">
    <source>
        <dbReference type="Pfam" id="PF05649"/>
    </source>
</evidence>
<feature type="chain" id="PRO_5020851450" evidence="8">
    <location>
        <begin position="21"/>
        <end position="684"/>
    </location>
</feature>
<dbReference type="InterPro" id="IPR008753">
    <property type="entry name" value="Peptidase_M13_N"/>
</dbReference>
<keyword evidence="5" id="KW-0378">Hydrolase</keyword>
<dbReference type="AlphaFoldDB" id="A0A4Q7YRK6"/>
<evidence type="ECO:0000313" key="11">
    <source>
        <dbReference type="EMBL" id="RZU39479.1"/>
    </source>
</evidence>
<dbReference type="Gene3D" id="3.40.390.10">
    <property type="entry name" value="Collagenase (Catalytic Domain)"/>
    <property type="match status" value="1"/>
</dbReference>
<evidence type="ECO:0000256" key="8">
    <source>
        <dbReference type="SAM" id="SignalP"/>
    </source>
</evidence>
<evidence type="ECO:0000256" key="5">
    <source>
        <dbReference type="ARBA" id="ARBA00022801"/>
    </source>
</evidence>
<dbReference type="GO" id="GO:0016485">
    <property type="term" value="P:protein processing"/>
    <property type="evidence" value="ECO:0007669"/>
    <property type="project" value="TreeGrafter"/>
</dbReference>
<dbReference type="RefSeq" id="WP_130417679.1">
    <property type="nucleotide sequence ID" value="NZ_SHKW01000001.1"/>
</dbReference>
<keyword evidence="8" id="KW-0732">Signal</keyword>
<evidence type="ECO:0000256" key="7">
    <source>
        <dbReference type="ARBA" id="ARBA00023049"/>
    </source>
</evidence>
<keyword evidence="4" id="KW-0479">Metal-binding</keyword>
<dbReference type="SUPFAM" id="SSF55486">
    <property type="entry name" value="Metalloproteases ('zincins'), catalytic domain"/>
    <property type="match status" value="1"/>
</dbReference>
<dbReference type="PROSITE" id="PS51885">
    <property type="entry name" value="NEPRILYSIN"/>
    <property type="match status" value="1"/>
</dbReference>
<evidence type="ECO:0000256" key="6">
    <source>
        <dbReference type="ARBA" id="ARBA00022833"/>
    </source>
</evidence>
<feature type="signal peptide" evidence="8">
    <location>
        <begin position="1"/>
        <end position="20"/>
    </location>
</feature>
<dbReference type="GO" id="GO:0004222">
    <property type="term" value="F:metalloendopeptidase activity"/>
    <property type="evidence" value="ECO:0007669"/>
    <property type="project" value="InterPro"/>
</dbReference>
<keyword evidence="12" id="KW-1185">Reference proteome</keyword>
<dbReference type="PANTHER" id="PTHR11733">
    <property type="entry name" value="ZINC METALLOPROTEASE FAMILY M13 NEPRILYSIN-RELATED"/>
    <property type="match status" value="1"/>
</dbReference>
<dbReference type="InterPro" id="IPR000718">
    <property type="entry name" value="Peptidase_M13"/>
</dbReference>
<proteinExistence type="inferred from homology"/>
<dbReference type="GO" id="GO:0046872">
    <property type="term" value="F:metal ion binding"/>
    <property type="evidence" value="ECO:0007669"/>
    <property type="project" value="UniProtKB-KW"/>
</dbReference>
<comment type="cofactor">
    <cofactor evidence="1">
        <name>Zn(2+)</name>
        <dbReference type="ChEBI" id="CHEBI:29105"/>
    </cofactor>
</comment>
<dbReference type="InterPro" id="IPR018497">
    <property type="entry name" value="Peptidase_M13_C"/>
</dbReference>
<comment type="similarity">
    <text evidence="2">Belongs to the peptidase M13 family.</text>
</comment>
<dbReference type="InterPro" id="IPR024079">
    <property type="entry name" value="MetalloPept_cat_dom_sf"/>
</dbReference>
<dbReference type="EMBL" id="SHKW01000001">
    <property type="protein sequence ID" value="RZU39479.1"/>
    <property type="molecule type" value="Genomic_DNA"/>
</dbReference>
<evidence type="ECO:0000256" key="2">
    <source>
        <dbReference type="ARBA" id="ARBA00007357"/>
    </source>
</evidence>
<keyword evidence="6" id="KW-0862">Zinc</keyword>
<evidence type="ECO:0000313" key="12">
    <source>
        <dbReference type="Proteomes" id="UP000292958"/>
    </source>
</evidence>
<feature type="domain" description="Peptidase M13 N-terminal" evidence="10">
    <location>
        <begin position="51"/>
        <end position="430"/>
    </location>
</feature>
<name>A0A4Q7YRK6_9BACT</name>
<dbReference type="PRINTS" id="PR00786">
    <property type="entry name" value="NEPRILYSIN"/>
</dbReference>
<dbReference type="CDD" id="cd08662">
    <property type="entry name" value="M13"/>
    <property type="match status" value="1"/>
</dbReference>
<keyword evidence="7" id="KW-0482">Metalloprotease</keyword>
<dbReference type="PANTHER" id="PTHR11733:SF167">
    <property type="entry name" value="FI17812P1-RELATED"/>
    <property type="match status" value="1"/>
</dbReference>
<dbReference type="Gene3D" id="1.10.1380.10">
    <property type="entry name" value="Neutral endopeptidase , domain2"/>
    <property type="match status" value="1"/>
</dbReference>
<reference evidence="11 12" key="1">
    <citation type="submission" date="2019-02" db="EMBL/GenBank/DDBJ databases">
        <title>Genomic Encyclopedia of Archaeal and Bacterial Type Strains, Phase II (KMG-II): from individual species to whole genera.</title>
        <authorList>
            <person name="Goeker M."/>
        </authorList>
    </citation>
    <scope>NUCLEOTIDE SEQUENCE [LARGE SCALE GENOMIC DNA]</scope>
    <source>
        <strain evidence="11 12">DSM 18101</strain>
    </source>
</reference>
<dbReference type="OrthoDB" id="9775677at2"/>
<dbReference type="Pfam" id="PF01431">
    <property type="entry name" value="Peptidase_M13"/>
    <property type="match status" value="1"/>
</dbReference>
<dbReference type="GO" id="GO:0005886">
    <property type="term" value="C:plasma membrane"/>
    <property type="evidence" value="ECO:0007669"/>
    <property type="project" value="TreeGrafter"/>
</dbReference>
<dbReference type="Pfam" id="PF05649">
    <property type="entry name" value="Peptidase_M13_N"/>
    <property type="match status" value="1"/>
</dbReference>
<feature type="domain" description="Peptidase M13 C-terminal" evidence="9">
    <location>
        <begin position="482"/>
        <end position="683"/>
    </location>
</feature>
<organism evidence="11 12">
    <name type="scientific">Edaphobacter modestus</name>
    <dbReference type="NCBI Taxonomy" id="388466"/>
    <lineage>
        <taxon>Bacteria</taxon>
        <taxon>Pseudomonadati</taxon>
        <taxon>Acidobacteriota</taxon>
        <taxon>Terriglobia</taxon>
        <taxon>Terriglobales</taxon>
        <taxon>Acidobacteriaceae</taxon>
        <taxon>Edaphobacter</taxon>
    </lineage>
</organism>
<dbReference type="Proteomes" id="UP000292958">
    <property type="component" value="Unassembled WGS sequence"/>
</dbReference>